<proteinExistence type="predicted"/>
<protein>
    <submittedName>
        <fullName evidence="5">CCDC34 domain-containing protein</fullName>
    </submittedName>
</protein>
<accession>A0A0R3X5I2</accession>
<keyword evidence="4" id="KW-1185">Reference proteome</keyword>
<evidence type="ECO:0000313" key="5">
    <source>
        <dbReference type="WBParaSite" id="TTAC_0000872601-mRNA-1"/>
    </source>
</evidence>
<sequence>MSIHNFFSAPRTHLVAPYARKTSIKIVQPQGVPTPDLICDESVGPLPTSLEDCIINYVHPPLPQKQLTPWERWMAKKKADRIKATHELAKLKVENETKRLLEDEKRLERKRTERAKVQEWIENKNNEIVKQKKLAGIAKLEQKAEAIKKKAQEARSKEKYQEWLNKKREEEQTERRRCEKERYMRGLAQQEKRRQAEASFQVWLRSHKVSATSVSRRSPHTYCISDGMLVSKSP</sequence>
<dbReference type="PANTHER" id="PTHR23247:SF2">
    <property type="entry name" value="COILED-COIL DOMAIN-CONTAINING PROTEIN 34"/>
    <property type="match status" value="1"/>
</dbReference>
<feature type="domain" description="Coiled-coil" evidence="2">
    <location>
        <begin position="67"/>
        <end position="213"/>
    </location>
</feature>
<dbReference type="InterPro" id="IPR045323">
    <property type="entry name" value="CCDC34"/>
</dbReference>
<dbReference type="WBParaSite" id="TTAC_0000872601-mRNA-1">
    <property type="protein sequence ID" value="TTAC_0000872601-mRNA-1"/>
    <property type="gene ID" value="TTAC_0000872601"/>
</dbReference>
<dbReference type="AlphaFoldDB" id="A0A0R3X5I2"/>
<organism evidence="5">
    <name type="scientific">Hydatigena taeniaeformis</name>
    <name type="common">Feline tapeworm</name>
    <name type="synonym">Taenia taeniaeformis</name>
    <dbReference type="NCBI Taxonomy" id="6205"/>
    <lineage>
        <taxon>Eukaryota</taxon>
        <taxon>Metazoa</taxon>
        <taxon>Spiralia</taxon>
        <taxon>Lophotrochozoa</taxon>
        <taxon>Platyhelminthes</taxon>
        <taxon>Cestoda</taxon>
        <taxon>Eucestoda</taxon>
        <taxon>Cyclophyllidea</taxon>
        <taxon>Taeniidae</taxon>
        <taxon>Hydatigera</taxon>
    </lineage>
</organism>
<dbReference type="STRING" id="6205.A0A0R3X5I2"/>
<evidence type="ECO:0000256" key="1">
    <source>
        <dbReference type="SAM" id="MobiDB-lite"/>
    </source>
</evidence>
<dbReference type="OrthoDB" id="6249602at2759"/>
<evidence type="ECO:0000313" key="3">
    <source>
        <dbReference type="EMBL" id="VDM33343.1"/>
    </source>
</evidence>
<evidence type="ECO:0000313" key="4">
    <source>
        <dbReference type="Proteomes" id="UP000274429"/>
    </source>
</evidence>
<dbReference type="EMBL" id="UYWX01020567">
    <property type="protein sequence ID" value="VDM33343.1"/>
    <property type="molecule type" value="Genomic_DNA"/>
</dbReference>
<evidence type="ECO:0000259" key="2">
    <source>
        <dbReference type="Pfam" id="PF13904"/>
    </source>
</evidence>
<reference evidence="3 4" key="2">
    <citation type="submission" date="2018-11" db="EMBL/GenBank/DDBJ databases">
        <authorList>
            <consortium name="Pathogen Informatics"/>
        </authorList>
    </citation>
    <scope>NUCLEOTIDE SEQUENCE [LARGE SCALE GENOMIC DNA]</scope>
</reference>
<dbReference type="Pfam" id="PF13904">
    <property type="entry name" value="CCDC34"/>
    <property type="match status" value="1"/>
</dbReference>
<reference evidence="5" key="1">
    <citation type="submission" date="2017-02" db="UniProtKB">
        <authorList>
            <consortium name="WormBaseParasite"/>
        </authorList>
    </citation>
    <scope>IDENTIFICATION</scope>
</reference>
<dbReference type="Proteomes" id="UP000274429">
    <property type="component" value="Unassembled WGS sequence"/>
</dbReference>
<dbReference type="InterPro" id="IPR025259">
    <property type="entry name" value="CCDC34/181"/>
</dbReference>
<gene>
    <name evidence="3" type="ORF">TTAC_LOCUS8711</name>
</gene>
<feature type="region of interest" description="Disordered" evidence="1">
    <location>
        <begin position="155"/>
        <end position="179"/>
    </location>
</feature>
<name>A0A0R3X5I2_HYDTA</name>
<dbReference type="PANTHER" id="PTHR23247">
    <property type="entry name" value="NY-REN-41 ANTIGEN L15 -RELATED"/>
    <property type="match status" value="1"/>
</dbReference>